<sequence>MASSTNTLQTYSFPIEKYSSCSIPIQTRSQSSDLHWDHFSHRDQLFLAIQCRPVSSYASSPVCKIRVLWQEQILEDVDVIALATRNIPNYLPEQKCISFLGRYPALAAKYYNEPTQTLRRFQVRLTKETDYHNVSNLLESFKCPVRLGSASKPNSQNKNSQGSSSSIPSSPSSLYPQNEPLSDLDHGRSASTPSSMIGSSVGGDSRPQTRSSLGEILRSDTEMFGVGGFPPKPTENVWGRGIPLDVNRSAAAASHISSLSLDSLPPLPRPTPARKATVANTVPSLGPDEVPRPMPPPFSVSNPPSDYRPEGFPRDMRGHSSTSLYNQATRNQSSMFQQVFRPEQASNGHIQGHHFHEASNSWDWRSAPSYPHNFAPQRQFSELPSLTHFGLSPEEIHRQRLQAQQAQQALEASYRHPGSSHAPDAFTIPATPPPTSPVLGPESDETAAPATTAKGKGGKKVATTKKNAQRKSDDDNPLLNMKLADMTDENIDELIVECIHDPDFADFLEKVEKNWRRVGIEPFQMFS</sequence>
<dbReference type="Proteomes" id="UP000275078">
    <property type="component" value="Unassembled WGS sequence"/>
</dbReference>
<evidence type="ECO:0000256" key="1">
    <source>
        <dbReference type="SAM" id="MobiDB-lite"/>
    </source>
</evidence>
<gene>
    <name evidence="2" type="ORF">BJ508DRAFT_326617</name>
</gene>
<evidence type="ECO:0000313" key="3">
    <source>
        <dbReference type="Proteomes" id="UP000275078"/>
    </source>
</evidence>
<dbReference type="AlphaFoldDB" id="A0A3N4I569"/>
<name>A0A3N4I569_ASCIM</name>
<feature type="compositionally biased region" description="Polar residues" evidence="1">
    <location>
        <begin position="189"/>
        <end position="198"/>
    </location>
</feature>
<accession>A0A3N4I569</accession>
<organism evidence="2 3">
    <name type="scientific">Ascobolus immersus RN42</name>
    <dbReference type="NCBI Taxonomy" id="1160509"/>
    <lineage>
        <taxon>Eukaryota</taxon>
        <taxon>Fungi</taxon>
        <taxon>Dikarya</taxon>
        <taxon>Ascomycota</taxon>
        <taxon>Pezizomycotina</taxon>
        <taxon>Pezizomycetes</taxon>
        <taxon>Pezizales</taxon>
        <taxon>Ascobolaceae</taxon>
        <taxon>Ascobolus</taxon>
    </lineage>
</organism>
<protein>
    <submittedName>
        <fullName evidence="2">Uncharacterized protein</fullName>
    </submittedName>
</protein>
<dbReference type="GO" id="GO:0007131">
    <property type="term" value="P:reciprocal meiotic recombination"/>
    <property type="evidence" value="ECO:0007669"/>
    <property type="project" value="InterPro"/>
</dbReference>
<evidence type="ECO:0000313" key="2">
    <source>
        <dbReference type="EMBL" id="RPA81233.1"/>
    </source>
</evidence>
<keyword evidence="3" id="KW-1185">Reference proteome</keyword>
<dbReference type="EMBL" id="ML119681">
    <property type="protein sequence ID" value="RPA81233.1"/>
    <property type="molecule type" value="Genomic_DNA"/>
</dbReference>
<feature type="region of interest" description="Disordered" evidence="1">
    <location>
        <begin position="400"/>
        <end position="478"/>
    </location>
</feature>
<feature type="compositionally biased region" description="Low complexity" evidence="1">
    <location>
        <begin position="401"/>
        <end position="410"/>
    </location>
</feature>
<dbReference type="Pfam" id="PF03525">
    <property type="entry name" value="Meiotic_rec114"/>
    <property type="match status" value="1"/>
</dbReference>
<dbReference type="OrthoDB" id="5356700at2759"/>
<feature type="compositionally biased region" description="Basic and acidic residues" evidence="1">
    <location>
        <begin position="307"/>
        <end position="318"/>
    </location>
</feature>
<dbReference type="STRING" id="1160509.A0A3N4I569"/>
<dbReference type="InterPro" id="IPR004354">
    <property type="entry name" value="Meiotic_Rec114"/>
</dbReference>
<proteinExistence type="predicted"/>
<feature type="compositionally biased region" description="Basic residues" evidence="1">
    <location>
        <begin position="456"/>
        <end position="469"/>
    </location>
</feature>
<feature type="region of interest" description="Disordered" evidence="1">
    <location>
        <begin position="149"/>
        <end position="211"/>
    </location>
</feature>
<reference evidence="2 3" key="1">
    <citation type="journal article" date="2018" name="Nat. Ecol. Evol.">
        <title>Pezizomycetes genomes reveal the molecular basis of ectomycorrhizal truffle lifestyle.</title>
        <authorList>
            <person name="Murat C."/>
            <person name="Payen T."/>
            <person name="Noel B."/>
            <person name="Kuo A."/>
            <person name="Morin E."/>
            <person name="Chen J."/>
            <person name="Kohler A."/>
            <person name="Krizsan K."/>
            <person name="Balestrini R."/>
            <person name="Da Silva C."/>
            <person name="Montanini B."/>
            <person name="Hainaut M."/>
            <person name="Levati E."/>
            <person name="Barry K.W."/>
            <person name="Belfiori B."/>
            <person name="Cichocki N."/>
            <person name="Clum A."/>
            <person name="Dockter R.B."/>
            <person name="Fauchery L."/>
            <person name="Guy J."/>
            <person name="Iotti M."/>
            <person name="Le Tacon F."/>
            <person name="Lindquist E.A."/>
            <person name="Lipzen A."/>
            <person name="Malagnac F."/>
            <person name="Mello A."/>
            <person name="Molinier V."/>
            <person name="Miyauchi S."/>
            <person name="Poulain J."/>
            <person name="Riccioni C."/>
            <person name="Rubini A."/>
            <person name="Sitrit Y."/>
            <person name="Splivallo R."/>
            <person name="Traeger S."/>
            <person name="Wang M."/>
            <person name="Zifcakova L."/>
            <person name="Wipf D."/>
            <person name="Zambonelli A."/>
            <person name="Paolocci F."/>
            <person name="Nowrousian M."/>
            <person name="Ottonello S."/>
            <person name="Baldrian P."/>
            <person name="Spatafora J.W."/>
            <person name="Henrissat B."/>
            <person name="Nagy L.G."/>
            <person name="Aury J.M."/>
            <person name="Wincker P."/>
            <person name="Grigoriev I.V."/>
            <person name="Bonfante P."/>
            <person name="Martin F.M."/>
        </authorList>
    </citation>
    <scope>NUCLEOTIDE SEQUENCE [LARGE SCALE GENOMIC DNA]</scope>
    <source>
        <strain evidence="2 3">RN42</strain>
    </source>
</reference>
<feature type="region of interest" description="Disordered" evidence="1">
    <location>
        <begin position="281"/>
        <end position="321"/>
    </location>
</feature>
<feature type="compositionally biased region" description="Low complexity" evidence="1">
    <location>
        <begin position="446"/>
        <end position="455"/>
    </location>
</feature>
<feature type="compositionally biased region" description="Low complexity" evidence="1">
    <location>
        <begin position="149"/>
        <end position="173"/>
    </location>
</feature>